<dbReference type="EMBL" id="LT598465">
    <property type="protein sequence ID" value="SCU92725.1"/>
    <property type="molecule type" value="Genomic_DNA"/>
</dbReference>
<evidence type="ECO:0000256" key="2">
    <source>
        <dbReference type="PIRNR" id="PIRNR007807"/>
    </source>
</evidence>
<dbReference type="OrthoDB" id="360540at2759"/>
<dbReference type="Pfam" id="PF07065">
    <property type="entry name" value="D123"/>
    <property type="match status" value="1"/>
</dbReference>
<dbReference type="GO" id="GO:0046872">
    <property type="term" value="F:metal ion binding"/>
    <property type="evidence" value="ECO:0007669"/>
    <property type="project" value="UniProtKB-KW"/>
</dbReference>
<evidence type="ECO:0000313" key="5">
    <source>
        <dbReference type="Proteomes" id="UP000191024"/>
    </source>
</evidence>
<sequence>MGPQYEELSELRVTVQQVKNCSFSAWYDRFKAHTAKAVIIKPLPHEFVQYLEQDSITLASQDKSPSSSYFVALDRNEDNEYSDWEDEQGTETGDNENKKDPMSLFPEVHQKIATVISEMGAVSPKLNWSSPQDASWMLPENSTKCREPNDLYLLLNASDYITHDLDAAFDGCIDKDGHNSVTDFELVLRQWLNINPALELRVFVRDGNIVGVSQRDLNYYDYLKPLSHTFEDLVDDFIEDIVLPNFPDKSFVCDVYIPRPFSKVWLIDMNPFSRTTDSLLFSWHELVIKDISDCEYELRLVTEHNIGRFATKEHSENQVPREVADAAIDSNAIRELTQKWSQLLKMQQDFSDDESDGEEC</sequence>
<keyword evidence="2" id="KW-0460">Magnesium</keyword>
<dbReference type="Proteomes" id="UP000191024">
    <property type="component" value="Chromosome E"/>
</dbReference>
<proteinExistence type="inferred from homology"/>
<evidence type="ECO:0000313" key="4">
    <source>
        <dbReference type="EMBL" id="SCU92725.1"/>
    </source>
</evidence>
<keyword evidence="2" id="KW-0547">Nucleotide-binding</keyword>
<evidence type="ECO:0000256" key="1">
    <source>
        <dbReference type="ARBA" id="ARBA00011047"/>
    </source>
</evidence>
<name>A0A1G4JPQ9_9SACH</name>
<keyword evidence="2" id="KW-0143">Chaperone</keyword>
<keyword evidence="2" id="KW-0479">Metal-binding</keyword>
<organism evidence="4 5">
    <name type="scientific">Lachancea mirantina</name>
    <dbReference type="NCBI Taxonomy" id="1230905"/>
    <lineage>
        <taxon>Eukaryota</taxon>
        <taxon>Fungi</taxon>
        <taxon>Dikarya</taxon>
        <taxon>Ascomycota</taxon>
        <taxon>Saccharomycotina</taxon>
        <taxon>Saccharomycetes</taxon>
        <taxon>Saccharomycetales</taxon>
        <taxon>Saccharomycetaceae</taxon>
        <taxon>Lachancea</taxon>
    </lineage>
</organism>
<accession>A0A1G4JPQ9</accession>
<dbReference type="GO" id="GO:0005524">
    <property type="term" value="F:ATP binding"/>
    <property type="evidence" value="ECO:0007669"/>
    <property type="project" value="UniProtKB-KW"/>
</dbReference>
<comment type="subcellular location">
    <subcellularLocation>
        <location evidence="2">Cytoplasm</location>
    </subcellularLocation>
</comment>
<comment type="similarity">
    <text evidence="1 2">Belongs to the CDC123 family.</text>
</comment>
<gene>
    <name evidence="4" type="ORF">LAMI_0E11760G</name>
</gene>
<reference evidence="4 5" key="1">
    <citation type="submission" date="2016-03" db="EMBL/GenBank/DDBJ databases">
        <authorList>
            <person name="Devillers H."/>
        </authorList>
    </citation>
    <scope>NUCLEOTIDE SEQUENCE [LARGE SCALE GENOMIC DNA]</scope>
    <source>
        <strain evidence="4">CBS 11717</strain>
    </source>
</reference>
<keyword evidence="2" id="KW-0963">Cytoplasm</keyword>
<dbReference type="PANTHER" id="PTHR15323:SF6">
    <property type="entry name" value="CELL DIVISION CYCLE PROTEIN 123 HOMOLOG"/>
    <property type="match status" value="1"/>
</dbReference>
<keyword evidence="2" id="KW-0067">ATP-binding</keyword>
<keyword evidence="5" id="KW-1185">Reference proteome</keyword>
<feature type="region of interest" description="Disordered" evidence="3">
    <location>
        <begin position="80"/>
        <end position="102"/>
    </location>
</feature>
<dbReference type="InterPro" id="IPR009772">
    <property type="entry name" value="CDC123"/>
</dbReference>
<protein>
    <recommendedName>
        <fullName evidence="2">Translation initiation factor eIF2 assembly protein</fullName>
    </recommendedName>
</protein>
<dbReference type="AlphaFoldDB" id="A0A1G4JPQ9"/>
<dbReference type="PANTHER" id="PTHR15323">
    <property type="entry name" value="D123 PROTEIN"/>
    <property type="match status" value="1"/>
</dbReference>
<feature type="compositionally biased region" description="Acidic residues" evidence="3">
    <location>
        <begin position="80"/>
        <end position="89"/>
    </location>
</feature>
<evidence type="ECO:0000256" key="3">
    <source>
        <dbReference type="SAM" id="MobiDB-lite"/>
    </source>
</evidence>
<dbReference type="PIRSF" id="PIRSF007807">
    <property type="entry name" value="Cdc123"/>
    <property type="match status" value="1"/>
</dbReference>
<dbReference type="STRING" id="1230905.A0A1G4JPQ9"/>
<dbReference type="GO" id="GO:0005737">
    <property type="term" value="C:cytoplasm"/>
    <property type="evidence" value="ECO:0007669"/>
    <property type="project" value="UniProtKB-SubCell"/>
</dbReference>